<dbReference type="NCBIfam" id="TIGR00135">
    <property type="entry name" value="gatC"/>
    <property type="match status" value="1"/>
</dbReference>
<dbReference type="GO" id="GO:0016740">
    <property type="term" value="F:transferase activity"/>
    <property type="evidence" value="ECO:0007669"/>
    <property type="project" value="UniProtKB-KW"/>
</dbReference>
<proteinExistence type="inferred from homology"/>
<dbReference type="PANTHER" id="PTHR15004">
    <property type="entry name" value="GLUTAMYL-TRNA(GLN) AMIDOTRANSFERASE SUBUNIT C, MITOCHONDRIAL"/>
    <property type="match status" value="1"/>
</dbReference>
<reference evidence="3 4" key="1">
    <citation type="submission" date="2018-06" db="EMBL/GenBank/DDBJ databases">
        <title>Genomic Encyclopedia of Archaeal and Bacterial Type Strains, Phase II (KMG-II): from individual species to whole genera.</title>
        <authorList>
            <person name="Goeker M."/>
        </authorList>
    </citation>
    <scope>NUCLEOTIDE SEQUENCE [LARGE SCALE GENOMIC DNA]</scope>
    <source>
        <strain evidence="3 4">ATCC BAA-1881</strain>
    </source>
</reference>
<dbReference type="GO" id="GO:0050566">
    <property type="term" value="F:asparaginyl-tRNA synthase (glutamine-hydrolyzing) activity"/>
    <property type="evidence" value="ECO:0007669"/>
    <property type="project" value="RHEA"/>
</dbReference>
<gene>
    <name evidence="1" type="primary">gatC</name>
    <name evidence="3" type="ORF">EI42_05772</name>
</gene>
<evidence type="ECO:0000313" key="3">
    <source>
        <dbReference type="EMBL" id="PZW21010.1"/>
    </source>
</evidence>
<dbReference type="GO" id="GO:0050567">
    <property type="term" value="F:glutaminyl-tRNA synthase (glutamine-hydrolyzing) activity"/>
    <property type="evidence" value="ECO:0007669"/>
    <property type="project" value="UniProtKB-UniRule"/>
</dbReference>
<organism evidence="3 4">
    <name type="scientific">Thermosporothrix hazakensis</name>
    <dbReference type="NCBI Taxonomy" id="644383"/>
    <lineage>
        <taxon>Bacteria</taxon>
        <taxon>Bacillati</taxon>
        <taxon>Chloroflexota</taxon>
        <taxon>Ktedonobacteria</taxon>
        <taxon>Ktedonobacterales</taxon>
        <taxon>Thermosporotrichaceae</taxon>
        <taxon>Thermosporothrix</taxon>
    </lineage>
</organism>
<comment type="catalytic activity">
    <reaction evidence="1">
        <text>L-aspartyl-tRNA(Asn) + L-glutamine + ATP + H2O = L-asparaginyl-tRNA(Asn) + L-glutamate + ADP + phosphate + 2 H(+)</text>
        <dbReference type="Rhea" id="RHEA:14513"/>
        <dbReference type="Rhea" id="RHEA-COMP:9674"/>
        <dbReference type="Rhea" id="RHEA-COMP:9677"/>
        <dbReference type="ChEBI" id="CHEBI:15377"/>
        <dbReference type="ChEBI" id="CHEBI:15378"/>
        <dbReference type="ChEBI" id="CHEBI:29985"/>
        <dbReference type="ChEBI" id="CHEBI:30616"/>
        <dbReference type="ChEBI" id="CHEBI:43474"/>
        <dbReference type="ChEBI" id="CHEBI:58359"/>
        <dbReference type="ChEBI" id="CHEBI:78515"/>
        <dbReference type="ChEBI" id="CHEBI:78516"/>
        <dbReference type="ChEBI" id="CHEBI:456216"/>
    </reaction>
</comment>
<dbReference type="HAMAP" id="MF_00122">
    <property type="entry name" value="GatC"/>
    <property type="match status" value="1"/>
</dbReference>
<comment type="subunit">
    <text evidence="1">Heterotrimer of A, B and C subunits.</text>
</comment>
<dbReference type="Pfam" id="PF02686">
    <property type="entry name" value="GatC"/>
    <property type="match status" value="1"/>
</dbReference>
<dbReference type="PANTHER" id="PTHR15004:SF0">
    <property type="entry name" value="GLUTAMYL-TRNA(GLN) AMIDOTRANSFERASE SUBUNIT C, MITOCHONDRIAL"/>
    <property type="match status" value="1"/>
</dbReference>
<comment type="catalytic activity">
    <reaction evidence="1">
        <text>L-glutamyl-tRNA(Gln) + L-glutamine + ATP + H2O = L-glutaminyl-tRNA(Gln) + L-glutamate + ADP + phosphate + H(+)</text>
        <dbReference type="Rhea" id="RHEA:17521"/>
        <dbReference type="Rhea" id="RHEA-COMP:9681"/>
        <dbReference type="Rhea" id="RHEA-COMP:9684"/>
        <dbReference type="ChEBI" id="CHEBI:15377"/>
        <dbReference type="ChEBI" id="CHEBI:15378"/>
        <dbReference type="ChEBI" id="CHEBI:29985"/>
        <dbReference type="ChEBI" id="CHEBI:30616"/>
        <dbReference type="ChEBI" id="CHEBI:43474"/>
        <dbReference type="ChEBI" id="CHEBI:58359"/>
        <dbReference type="ChEBI" id="CHEBI:78520"/>
        <dbReference type="ChEBI" id="CHEBI:78521"/>
        <dbReference type="ChEBI" id="CHEBI:456216"/>
    </reaction>
</comment>
<dbReference type="Proteomes" id="UP000248806">
    <property type="component" value="Unassembled WGS sequence"/>
</dbReference>
<comment type="function">
    <text evidence="1">Allows the formation of correctly charged Asn-tRNA(Asn) or Gln-tRNA(Gln) through the transamidation of misacylated Asp-tRNA(Asn) or Glu-tRNA(Gln) in organisms which lack either or both of asparaginyl-tRNA or glutaminyl-tRNA synthetases. The reaction takes place in the presence of glutamine and ATP through an activated phospho-Asp-tRNA(Asn) or phospho-Glu-tRNA(Gln).</text>
</comment>
<dbReference type="OrthoDB" id="9813938at2"/>
<keyword evidence="1" id="KW-0067">ATP-binding</keyword>
<evidence type="ECO:0000256" key="1">
    <source>
        <dbReference type="HAMAP-Rule" id="MF_00122"/>
    </source>
</evidence>
<dbReference type="InterPro" id="IPR036113">
    <property type="entry name" value="Asp/Glu-ADT_sf_sub_c"/>
</dbReference>
<dbReference type="EC" id="6.3.5.-" evidence="1"/>
<keyword evidence="1" id="KW-0436">Ligase</keyword>
<dbReference type="GO" id="GO:0070681">
    <property type="term" value="P:glutaminyl-tRNAGln biosynthesis via transamidation"/>
    <property type="evidence" value="ECO:0007669"/>
    <property type="project" value="TreeGrafter"/>
</dbReference>
<evidence type="ECO:0000313" key="4">
    <source>
        <dbReference type="Proteomes" id="UP000248806"/>
    </source>
</evidence>
<dbReference type="GO" id="GO:0005524">
    <property type="term" value="F:ATP binding"/>
    <property type="evidence" value="ECO:0007669"/>
    <property type="project" value="UniProtKB-KW"/>
</dbReference>
<dbReference type="InterPro" id="IPR003837">
    <property type="entry name" value="GatC"/>
</dbReference>
<evidence type="ECO:0000256" key="2">
    <source>
        <dbReference type="SAM" id="MobiDB-lite"/>
    </source>
</evidence>
<keyword evidence="4" id="KW-1185">Reference proteome</keyword>
<protein>
    <recommendedName>
        <fullName evidence="1">Aspartyl/glutamyl-tRNA(Asn/Gln) amidotransferase subunit C</fullName>
        <shortName evidence="1">Asp/Glu-ADT subunit C</shortName>
        <ecNumber evidence="1">6.3.5.-</ecNumber>
    </recommendedName>
</protein>
<feature type="region of interest" description="Disordered" evidence="2">
    <location>
        <begin position="50"/>
        <end position="69"/>
    </location>
</feature>
<keyword evidence="1" id="KW-0547">Nucleotide-binding</keyword>
<dbReference type="GO" id="GO:0006412">
    <property type="term" value="P:translation"/>
    <property type="evidence" value="ECO:0007669"/>
    <property type="project" value="UniProtKB-UniRule"/>
</dbReference>
<name>A0A326TXA0_THEHA</name>
<dbReference type="EMBL" id="QKUF01000038">
    <property type="protein sequence ID" value="PZW21010.1"/>
    <property type="molecule type" value="Genomic_DNA"/>
</dbReference>
<dbReference type="RefSeq" id="WP_111326009.1">
    <property type="nucleotide sequence ID" value="NZ_BIFX01000001.1"/>
</dbReference>
<dbReference type="SUPFAM" id="SSF141000">
    <property type="entry name" value="Glu-tRNAGln amidotransferase C subunit"/>
    <property type="match status" value="1"/>
</dbReference>
<dbReference type="AlphaFoldDB" id="A0A326TXA0"/>
<sequence length="97" mass="10762">MIDRETVLNVAKLAKLSFGEEEIELFQSQLSNILEHIQVLQEADVSGVSPTAHASRLTNVTRPDNPRPSYPPEVMLANAPEQEDNCLKVNVVLEGEH</sequence>
<dbReference type="Gene3D" id="1.10.20.60">
    <property type="entry name" value="Glu-tRNAGln amidotransferase C subunit, N-terminal domain"/>
    <property type="match status" value="1"/>
</dbReference>
<dbReference type="GO" id="GO:0006450">
    <property type="term" value="P:regulation of translational fidelity"/>
    <property type="evidence" value="ECO:0007669"/>
    <property type="project" value="InterPro"/>
</dbReference>
<keyword evidence="3" id="KW-0808">Transferase</keyword>
<comment type="caution">
    <text evidence="3">The sequence shown here is derived from an EMBL/GenBank/DDBJ whole genome shotgun (WGS) entry which is preliminary data.</text>
</comment>
<comment type="similarity">
    <text evidence="1">Belongs to the GatC family.</text>
</comment>
<accession>A0A326TXA0</accession>
<keyword evidence="1" id="KW-0648">Protein biosynthesis</keyword>